<dbReference type="InterPro" id="IPR041698">
    <property type="entry name" value="Methyltransf_25"/>
</dbReference>
<organism evidence="3 4">
    <name type="scientific">Candidatus Iainarchaeum sp</name>
    <dbReference type="NCBI Taxonomy" id="3101447"/>
    <lineage>
        <taxon>Archaea</taxon>
        <taxon>Candidatus Iainarchaeota</taxon>
        <taxon>Candidatus Iainarchaeia</taxon>
        <taxon>Candidatus Iainarchaeales</taxon>
        <taxon>Candidatus Iainarchaeaceae</taxon>
        <taxon>Candidatus Iainarchaeum</taxon>
    </lineage>
</organism>
<dbReference type="PANTHER" id="PTHR43861">
    <property type="entry name" value="TRANS-ACONITATE 2-METHYLTRANSFERASE-RELATED"/>
    <property type="match status" value="1"/>
</dbReference>
<dbReference type="GO" id="GO:0016740">
    <property type="term" value="F:transferase activity"/>
    <property type="evidence" value="ECO:0007669"/>
    <property type="project" value="UniProtKB-KW"/>
</dbReference>
<name>A0A2D6M0S8_9ARCH</name>
<gene>
    <name evidence="3" type="ORF">CL943_01815</name>
</gene>
<evidence type="ECO:0000259" key="2">
    <source>
        <dbReference type="Pfam" id="PF13649"/>
    </source>
</evidence>
<evidence type="ECO:0000313" key="4">
    <source>
        <dbReference type="Proteomes" id="UP000226592"/>
    </source>
</evidence>
<evidence type="ECO:0000256" key="1">
    <source>
        <dbReference type="ARBA" id="ARBA00022679"/>
    </source>
</evidence>
<sequence>MRPCRGCDSGSSPGRGELLFMWSTKKMENATSYKEISLIYDAAIDPSTSFLSFLQRFLGKKKLKVLDIGCGTGKYSLPLAKAGHNVLGVDSSKEMLTVARKNANKEKVKIKFRQGDARNLNVGNDFDLVVSCDCLNHFLEKKELTEVFESAFKTLGKRGKFVFQLCTRKYFENMNKEESYAGRVGKNFFVWEDIFYEDISEINISIFLDKGNNLFKRIEGTVLQRAYPKSYIAGALKKAGFEKVKVLGTLFREPEHGDETHYFVAKK</sequence>
<dbReference type="Proteomes" id="UP000226592">
    <property type="component" value="Unassembled WGS sequence"/>
</dbReference>
<dbReference type="Gene3D" id="2.20.25.110">
    <property type="entry name" value="S-adenosyl-L-methionine-dependent methyltransferases"/>
    <property type="match status" value="1"/>
</dbReference>
<dbReference type="InterPro" id="IPR029063">
    <property type="entry name" value="SAM-dependent_MTases_sf"/>
</dbReference>
<dbReference type="AlphaFoldDB" id="A0A2D6M0S8"/>
<protein>
    <recommendedName>
        <fullName evidence="2">Methyltransferase domain-containing protein</fullName>
    </recommendedName>
</protein>
<evidence type="ECO:0000313" key="3">
    <source>
        <dbReference type="EMBL" id="MAG22030.1"/>
    </source>
</evidence>
<comment type="caution">
    <text evidence="3">The sequence shown here is derived from an EMBL/GenBank/DDBJ whole genome shotgun (WGS) entry which is preliminary data.</text>
</comment>
<keyword evidence="1" id="KW-0808">Transferase</keyword>
<dbReference type="Pfam" id="PF13649">
    <property type="entry name" value="Methyltransf_25"/>
    <property type="match status" value="1"/>
</dbReference>
<feature type="domain" description="Methyltransferase" evidence="2">
    <location>
        <begin position="65"/>
        <end position="159"/>
    </location>
</feature>
<reference evidence="4" key="1">
    <citation type="submission" date="2017-09" db="EMBL/GenBank/DDBJ databases">
        <title>The Reconstruction of 2,631 Draft Metagenome-Assembled Genomes from the Global Oceans.</title>
        <authorList>
            <person name="Tully B.J."/>
            <person name="Graham E.D."/>
            <person name="Heidelberg J.F."/>
        </authorList>
    </citation>
    <scope>NUCLEOTIDE SEQUENCE [LARGE SCALE GENOMIC DNA]</scope>
</reference>
<dbReference type="SUPFAM" id="SSF53335">
    <property type="entry name" value="S-adenosyl-L-methionine-dependent methyltransferases"/>
    <property type="match status" value="1"/>
</dbReference>
<accession>A0A2D6M0S8</accession>
<dbReference type="CDD" id="cd02440">
    <property type="entry name" value="AdoMet_MTases"/>
    <property type="match status" value="1"/>
</dbReference>
<dbReference type="Gene3D" id="3.40.50.150">
    <property type="entry name" value="Vaccinia Virus protein VP39"/>
    <property type="match status" value="1"/>
</dbReference>
<proteinExistence type="predicted"/>
<dbReference type="EMBL" id="NZBU01000005">
    <property type="protein sequence ID" value="MAG22030.1"/>
    <property type="molecule type" value="Genomic_DNA"/>
</dbReference>